<proteinExistence type="predicted"/>
<name>A0ABR0GUS2_9PEZI</name>
<reference evidence="1 2" key="1">
    <citation type="journal article" date="2023" name="bioRxiv">
        <title>High-quality genome assemblies of four members of thePodospora anserinaspecies complex.</title>
        <authorList>
            <person name="Ament-Velasquez S.L."/>
            <person name="Vogan A.A."/>
            <person name="Wallerman O."/>
            <person name="Hartmann F."/>
            <person name="Gautier V."/>
            <person name="Silar P."/>
            <person name="Giraud T."/>
            <person name="Johannesson H."/>
        </authorList>
    </citation>
    <scope>NUCLEOTIDE SEQUENCE [LARGE SCALE GENOMIC DNA]</scope>
    <source>
        <strain evidence="1 2">CBS 415.72m</strain>
    </source>
</reference>
<protein>
    <submittedName>
        <fullName evidence="1">Uncharacterized protein</fullName>
    </submittedName>
</protein>
<gene>
    <name evidence="1" type="ORF">QC762_0008320</name>
</gene>
<evidence type="ECO:0000313" key="1">
    <source>
        <dbReference type="EMBL" id="KAK4659393.1"/>
    </source>
</evidence>
<evidence type="ECO:0000313" key="2">
    <source>
        <dbReference type="Proteomes" id="UP001323405"/>
    </source>
</evidence>
<dbReference type="GeneID" id="87902361"/>
<accession>A0ABR0GUS2</accession>
<dbReference type="EMBL" id="JAFFHA010000001">
    <property type="protein sequence ID" value="KAK4659393.1"/>
    <property type="molecule type" value="Genomic_DNA"/>
</dbReference>
<sequence>MTSAPLRPGRMQGPNSLSEWVTTYTTVIRSLSTHSSLNYHRTLDGYLGGWQMANGDILDGPQKCR</sequence>
<comment type="caution">
    <text evidence="1">The sequence shown here is derived from an EMBL/GenBank/DDBJ whole genome shotgun (WGS) entry which is preliminary data.</text>
</comment>
<keyword evidence="2" id="KW-1185">Reference proteome</keyword>
<dbReference type="Proteomes" id="UP001323405">
    <property type="component" value="Unassembled WGS sequence"/>
</dbReference>
<organism evidence="1 2">
    <name type="scientific">Podospora pseudocomata</name>
    <dbReference type="NCBI Taxonomy" id="2093779"/>
    <lineage>
        <taxon>Eukaryota</taxon>
        <taxon>Fungi</taxon>
        <taxon>Dikarya</taxon>
        <taxon>Ascomycota</taxon>
        <taxon>Pezizomycotina</taxon>
        <taxon>Sordariomycetes</taxon>
        <taxon>Sordariomycetidae</taxon>
        <taxon>Sordariales</taxon>
        <taxon>Podosporaceae</taxon>
        <taxon>Podospora</taxon>
    </lineage>
</organism>
<dbReference type="RefSeq" id="XP_062748364.1">
    <property type="nucleotide sequence ID" value="XM_062882863.1"/>
</dbReference>